<organism evidence="1">
    <name type="scientific">Anguilla anguilla</name>
    <name type="common">European freshwater eel</name>
    <name type="synonym">Muraena anguilla</name>
    <dbReference type="NCBI Taxonomy" id="7936"/>
    <lineage>
        <taxon>Eukaryota</taxon>
        <taxon>Metazoa</taxon>
        <taxon>Chordata</taxon>
        <taxon>Craniata</taxon>
        <taxon>Vertebrata</taxon>
        <taxon>Euteleostomi</taxon>
        <taxon>Actinopterygii</taxon>
        <taxon>Neopterygii</taxon>
        <taxon>Teleostei</taxon>
        <taxon>Anguilliformes</taxon>
        <taxon>Anguillidae</taxon>
        <taxon>Anguilla</taxon>
    </lineage>
</organism>
<proteinExistence type="predicted"/>
<dbReference type="EMBL" id="GBXM01054802">
    <property type="protein sequence ID" value="JAH53775.1"/>
    <property type="molecule type" value="Transcribed_RNA"/>
</dbReference>
<sequence length="24" mass="2640">MLRDQKHSLHVAASYERSALAGKA</sequence>
<name>A0A0E9TLR4_ANGAN</name>
<reference evidence="1" key="2">
    <citation type="journal article" date="2015" name="Fish Shellfish Immunol.">
        <title>Early steps in the European eel (Anguilla anguilla)-Vibrio vulnificus interaction in the gills: Role of the RtxA13 toxin.</title>
        <authorList>
            <person name="Callol A."/>
            <person name="Pajuelo D."/>
            <person name="Ebbesson L."/>
            <person name="Teles M."/>
            <person name="MacKenzie S."/>
            <person name="Amaro C."/>
        </authorList>
    </citation>
    <scope>NUCLEOTIDE SEQUENCE</scope>
</reference>
<dbReference type="AlphaFoldDB" id="A0A0E9TLR4"/>
<evidence type="ECO:0000313" key="1">
    <source>
        <dbReference type="EMBL" id="JAH53775.1"/>
    </source>
</evidence>
<protein>
    <submittedName>
        <fullName evidence="1">Uncharacterized protein</fullName>
    </submittedName>
</protein>
<reference evidence="1" key="1">
    <citation type="submission" date="2014-11" db="EMBL/GenBank/DDBJ databases">
        <authorList>
            <person name="Amaro Gonzalez C."/>
        </authorList>
    </citation>
    <scope>NUCLEOTIDE SEQUENCE</scope>
</reference>
<accession>A0A0E9TLR4</accession>